<dbReference type="Proteomes" id="UP000019116">
    <property type="component" value="Chromosome 4B"/>
</dbReference>
<accession>A0A3B6IYP1</accession>
<dbReference type="PROSITE" id="PS00107">
    <property type="entry name" value="PROTEIN_KINASE_ATP"/>
    <property type="match status" value="1"/>
</dbReference>
<dbReference type="SMR" id="A0A3B6IYP1"/>
<dbReference type="PROSITE" id="PS50202">
    <property type="entry name" value="MSP"/>
    <property type="match status" value="1"/>
</dbReference>
<dbReference type="SMART" id="SM00220">
    <property type="entry name" value="S_TKc"/>
    <property type="match status" value="1"/>
</dbReference>
<dbReference type="RefSeq" id="XP_044371713.1">
    <property type="nucleotide sequence ID" value="XM_044515778.1"/>
</dbReference>
<protein>
    <recommendedName>
        <fullName evidence="3">non-specific serine/threonine protein kinase</fullName>
        <ecNumber evidence="3">2.7.11.1</ecNumber>
    </recommendedName>
</protein>
<keyword evidence="14" id="KW-0175">Coiled coil</keyword>
<name>A0A3B6IYP1_WHEAT</name>
<dbReference type="FunFam" id="1.10.510.10:FF:001023">
    <property type="entry name" value="Os07g0541700 protein"/>
    <property type="match status" value="1"/>
</dbReference>
<dbReference type="InterPro" id="IPR058922">
    <property type="entry name" value="WHD_DRP"/>
</dbReference>
<feature type="binding site" evidence="18">
    <location>
        <position position="65"/>
    </location>
    <ligand>
        <name>ATP</name>
        <dbReference type="ChEBI" id="CHEBI:30616"/>
    </ligand>
</feature>
<evidence type="ECO:0000256" key="17">
    <source>
        <dbReference type="ARBA" id="ARBA00048679"/>
    </source>
</evidence>
<dbReference type="InterPro" id="IPR002182">
    <property type="entry name" value="NB-ARC"/>
</dbReference>
<dbReference type="Gramene" id="TraesLAC4B03G02347920.1">
    <property type="protein sequence ID" value="TraesLAC4B03G02347920.1"/>
    <property type="gene ID" value="TraesLAC4B03G02347920"/>
</dbReference>
<organism evidence="21">
    <name type="scientific">Triticum aestivum</name>
    <name type="common">Wheat</name>
    <dbReference type="NCBI Taxonomy" id="4565"/>
    <lineage>
        <taxon>Eukaryota</taxon>
        <taxon>Viridiplantae</taxon>
        <taxon>Streptophyta</taxon>
        <taxon>Embryophyta</taxon>
        <taxon>Tracheophyta</taxon>
        <taxon>Spermatophyta</taxon>
        <taxon>Magnoliopsida</taxon>
        <taxon>Liliopsida</taxon>
        <taxon>Poales</taxon>
        <taxon>Poaceae</taxon>
        <taxon>BOP clade</taxon>
        <taxon>Pooideae</taxon>
        <taxon>Triticodae</taxon>
        <taxon>Triticeae</taxon>
        <taxon>Triticinae</taxon>
        <taxon>Triticum</taxon>
    </lineage>
</organism>
<dbReference type="SUPFAM" id="SSF49354">
    <property type="entry name" value="PapD-like"/>
    <property type="match status" value="1"/>
</dbReference>
<dbReference type="GO" id="GO:0002758">
    <property type="term" value="P:innate immune response-activating signaling pathway"/>
    <property type="evidence" value="ECO:0007669"/>
    <property type="project" value="UniProtKB-ARBA"/>
</dbReference>
<keyword evidence="11" id="KW-0611">Plant defense</keyword>
<dbReference type="Gramene" id="TraesLAC4B03G02347920.2">
    <property type="protein sequence ID" value="TraesLAC4B03G02347920.2"/>
    <property type="gene ID" value="TraesLAC4B03G02347920"/>
</dbReference>
<dbReference type="Pfam" id="PF18052">
    <property type="entry name" value="Rx_N"/>
    <property type="match status" value="1"/>
</dbReference>
<comment type="catalytic activity">
    <reaction evidence="17">
        <text>L-seryl-[protein] + ATP = O-phospho-L-seryl-[protein] + ADP + H(+)</text>
        <dbReference type="Rhea" id="RHEA:17989"/>
        <dbReference type="Rhea" id="RHEA-COMP:9863"/>
        <dbReference type="Rhea" id="RHEA-COMP:11604"/>
        <dbReference type="ChEBI" id="CHEBI:15378"/>
        <dbReference type="ChEBI" id="CHEBI:29999"/>
        <dbReference type="ChEBI" id="CHEBI:30616"/>
        <dbReference type="ChEBI" id="CHEBI:83421"/>
        <dbReference type="ChEBI" id="CHEBI:456216"/>
        <dbReference type="EC" id="2.7.11.1"/>
    </reaction>
</comment>
<reference evidence="21" key="1">
    <citation type="submission" date="2018-08" db="EMBL/GenBank/DDBJ databases">
        <authorList>
            <person name="Rossello M."/>
        </authorList>
    </citation>
    <scope>NUCLEOTIDE SEQUENCE [LARGE SCALE GENOMIC DNA]</scope>
    <source>
        <strain evidence="21">cv. Chinese Spring</strain>
    </source>
</reference>
<keyword evidence="9 18" id="KW-0547">Nucleotide-binding</keyword>
<dbReference type="InterPro" id="IPR041118">
    <property type="entry name" value="Rx_N"/>
</dbReference>
<dbReference type="InterPro" id="IPR036388">
    <property type="entry name" value="WH-like_DNA-bd_sf"/>
</dbReference>
<dbReference type="RefSeq" id="XP_044371710.1">
    <property type="nucleotide sequence ID" value="XM_044515775.1"/>
</dbReference>
<evidence type="ECO:0000313" key="21">
    <source>
        <dbReference type="EnsemblPlants" id="TraesCS4B02G343200.1"/>
    </source>
</evidence>
<dbReference type="Gene3D" id="3.40.50.300">
    <property type="entry name" value="P-loop containing nucleotide triphosphate hydrolases"/>
    <property type="match status" value="1"/>
</dbReference>
<keyword evidence="13" id="KW-1133">Transmembrane helix</keyword>
<feature type="domain" description="MSP" evidence="20">
    <location>
        <begin position="325"/>
        <end position="441"/>
    </location>
</feature>
<dbReference type="RefSeq" id="XP_044371712.1">
    <property type="nucleotide sequence ID" value="XM_044515777.1"/>
</dbReference>
<keyword evidence="15" id="KW-0472">Membrane</keyword>
<dbReference type="GO" id="GO:0005524">
    <property type="term" value="F:ATP binding"/>
    <property type="evidence" value="ECO:0007669"/>
    <property type="project" value="UniProtKB-UniRule"/>
</dbReference>
<dbReference type="Gene3D" id="1.10.510.10">
    <property type="entry name" value="Transferase(Phosphotransferase) domain 1"/>
    <property type="match status" value="1"/>
</dbReference>
<dbReference type="InterPro" id="IPR000719">
    <property type="entry name" value="Prot_kinase_dom"/>
</dbReference>
<dbReference type="InterPro" id="IPR008271">
    <property type="entry name" value="Ser/Thr_kinase_AS"/>
</dbReference>
<dbReference type="Gramene" id="TraesJUL4B03G02413720.1">
    <property type="protein sequence ID" value="TraesJUL4B03G02413720.1"/>
    <property type="gene ID" value="TraesJUL4B03G02413720"/>
</dbReference>
<dbReference type="SUPFAM" id="SSF52540">
    <property type="entry name" value="P-loop containing nucleoside triphosphate hydrolases"/>
    <property type="match status" value="1"/>
</dbReference>
<keyword evidence="6" id="KW-0808">Transferase</keyword>
<dbReference type="OrthoDB" id="1301099at2759"/>
<dbReference type="Gramene" id="TraesSYM4B03G02421800.1">
    <property type="protein sequence ID" value="TraesSYM4B03G02421800.1"/>
    <property type="gene ID" value="TraesSYM4B03G02421800"/>
</dbReference>
<dbReference type="SUPFAM" id="SSF52058">
    <property type="entry name" value="L domain-like"/>
    <property type="match status" value="1"/>
</dbReference>
<dbReference type="RefSeq" id="XP_044371715.1">
    <property type="nucleotide sequence ID" value="XM_044515780.1"/>
</dbReference>
<dbReference type="GO" id="GO:0043531">
    <property type="term" value="F:ADP binding"/>
    <property type="evidence" value="ECO:0007669"/>
    <property type="project" value="InterPro"/>
</dbReference>
<dbReference type="EnsemblPlants" id="TraesCS4B02G343200.1">
    <property type="protein sequence ID" value="TraesCS4B02G343200.1"/>
    <property type="gene ID" value="TraesCS4B02G343200"/>
</dbReference>
<dbReference type="RefSeq" id="XP_044371714.1">
    <property type="nucleotide sequence ID" value="XM_044515779.1"/>
</dbReference>
<evidence type="ECO:0000256" key="8">
    <source>
        <dbReference type="ARBA" id="ARBA00022737"/>
    </source>
</evidence>
<dbReference type="CDD" id="cd14798">
    <property type="entry name" value="RX-CC_like"/>
    <property type="match status" value="1"/>
</dbReference>
<dbReference type="InterPro" id="IPR000535">
    <property type="entry name" value="MSP_dom"/>
</dbReference>
<evidence type="ECO:0000256" key="9">
    <source>
        <dbReference type="ARBA" id="ARBA00022741"/>
    </source>
</evidence>
<dbReference type="PANTHER" id="PTHR45707:SF50">
    <property type="entry name" value="VESICLE-ASSOCIATED PROTEIN 1-1"/>
    <property type="match status" value="1"/>
</dbReference>
<gene>
    <name evidence="21" type="primary">LOC123093743</name>
</gene>
<dbReference type="PROSITE" id="PS00108">
    <property type="entry name" value="PROTEIN_KINASE_ST"/>
    <property type="match status" value="1"/>
</dbReference>
<dbReference type="Pfam" id="PF23598">
    <property type="entry name" value="LRR_14"/>
    <property type="match status" value="1"/>
</dbReference>
<dbReference type="Gene3D" id="3.30.200.20">
    <property type="entry name" value="Phosphorylase Kinase, domain 1"/>
    <property type="match status" value="1"/>
</dbReference>
<dbReference type="Gene3D" id="1.10.8.430">
    <property type="entry name" value="Helical domain of apoptotic protease-activating factors"/>
    <property type="match status" value="1"/>
</dbReference>
<dbReference type="Gramene" id="TraesMAC4B03G02393310.1">
    <property type="protein sequence ID" value="TraesMAC4B03G02393310.1"/>
    <property type="gene ID" value="TraesMAC4B03G02393310"/>
</dbReference>
<sequence>MGGRIEKKYEVLEDILAGVVMPRDLPLALLEDITDHFSDKRIIGKGGFAMVYKGVLGNKNVAVKKISVNKDTVSEKLFHREVASLMKIEKHQNLVRFLGFCSNKARVVEEQTGSEEPIYFQIMDILLCFEYISNGSLDKHITDELRGLTWDTRFDIIRGICEGMRYLHEDKSIIHMDLKPANILLDDHMIPKITDFGQSRFAENTHTKEIFITPKYGAPEYLKDGRTSKKADIYSLGVVIRELVTGSEDSRDTAHVLRRWTHRWHKQQTQHQYQQVIKCMEIAVRCSEHEPENRPSISDIIRGLSEIESTNGPIDQMSLYQYDDMLGIEPLELCFSLEHISCLVELTNETTNSIAFNIGRPSKQYSTQPDKGIVPPGCKRDVKITLQPHESATQVTSSDKLVVKSTQVSVGVADHNITSDMFITKGGKNVVDKVSLMVLYQPKTINLQEEAVPEDIGSSSRNKKIRRLSTPQLLYFDLVESIPRNLATGLMSDQTVDLATGAIGSLLAKLSELLNMYNLEASIRSDVDCVIHELRVMRADLCNVSEVQWDSNNENIKLAKLWAGEVRELSYNIEDVVDGFLIHAKGSEPATRIGGLIESIKRIMGLFMSGSSTSHQIGGAIKDIKNKVQHQSSWKGKYKVEEVKKVANTVSTINAHYLSALVKDRDKLFGIDDAINDLTKRLRGADGNGDMYGLKIHSIFGIGGLGKTTLARAVYNQLKGSFRLTAFVSLGRNPDVKKLFYDILFELDEPRHTKLKPANLDESQLIRVLTDLLKNNRYLIVIDDMWDTKVWHDFIKFAFLGSKCGSKIIITTRIFEVAAIATDVYKLNPLSDGYSEELFYATLSPEEGCEYDLTDGVIEKILSKCDGVPLAIITIASMLGSKQREDWPKVYNSIGFGTEVTEDVDNTRKILLFSYSDLPRHIRTCLLHLSIYPENYFICKDTVIWMWVAEGFVHDESGRSLFEIGERYFNQLVNRSMVQLVANPRYLVSTMIHFRIHDLVLDMICALSKDENFVTLLEIDEQHTSLKNNARRLAVQKRDIEKLDPPTINCHGLRSFYAIGCHIDVMQPLSRFKVLRVLSLAGCRINEDQPYQLEHIGNLLQLRYLGLERMPICKLPEEIGDLLFLQTLVLKGTKIKELPHSVGLLRQLKCLCAPKVKVPDWLVNMTSLEDLKLDALMPFVFAEGLINLKELRDLQIQSYRSFGDNSDRALVKSIGNLHKLQSLILINFMDNADEIWEGFVPPRHLHSMNMYVGFYGVPPWMDPTHLPSLSVLQLHLCSMEARCLEILGRLPELHTLKLQTGEGSWLTVTGSGAFPKLRHLRSSRAMLRFQRGVMTRLEYLELEVRVPELKKAKFDCDFTSLGNLPLLQKLSVHLTCKADDPEYGKRMEVAVKHAIDRHPHRRPILHWIH</sequence>
<keyword evidence="8" id="KW-0677">Repeat</keyword>
<dbReference type="Gramene" id="TraesCAD_scaffold_055904_01G000200.1">
    <property type="protein sequence ID" value="TraesCAD_scaffold_055904_01G000200.1"/>
    <property type="gene ID" value="TraesCAD_scaffold_055904_01G000200"/>
</dbReference>
<keyword evidence="7" id="KW-0812">Transmembrane</keyword>
<dbReference type="InterPro" id="IPR011009">
    <property type="entry name" value="Kinase-like_dom_sf"/>
</dbReference>
<dbReference type="Pfam" id="PF00069">
    <property type="entry name" value="Pkinase"/>
    <property type="match status" value="1"/>
</dbReference>
<evidence type="ECO:0000256" key="5">
    <source>
        <dbReference type="ARBA" id="ARBA00022614"/>
    </source>
</evidence>
<evidence type="ECO:0000256" key="1">
    <source>
        <dbReference type="ARBA" id="ARBA00004162"/>
    </source>
</evidence>
<comment type="similarity">
    <text evidence="2">Belongs to the disease resistance NB-LRR family.</text>
</comment>
<proteinExistence type="inferred from homology"/>
<keyword evidence="22" id="KW-1185">Reference proteome</keyword>
<dbReference type="InterPro" id="IPR008962">
    <property type="entry name" value="PapD-like_sf"/>
</dbReference>
<dbReference type="Gramene" id="TraesCS4B02G343200.1">
    <property type="protein sequence ID" value="TraesCS4B02G343200.1"/>
    <property type="gene ID" value="TraesCS4B02G343200"/>
</dbReference>
<dbReference type="Gramene" id="TraesNOR4B03G02412670.2">
    <property type="protein sequence ID" value="TraesNOR4B03G02412670.2"/>
    <property type="gene ID" value="TraesNOR4B03G02412670"/>
</dbReference>
<evidence type="ECO:0000256" key="12">
    <source>
        <dbReference type="ARBA" id="ARBA00022840"/>
    </source>
</evidence>
<keyword evidence="4" id="KW-0723">Serine/threonine-protein kinase</keyword>
<dbReference type="GeneID" id="123093743"/>
<dbReference type="RefSeq" id="XP_044371711.1">
    <property type="nucleotide sequence ID" value="XM_044515776.1"/>
</dbReference>
<feature type="domain" description="Protein kinase" evidence="19">
    <location>
        <begin position="37"/>
        <end position="307"/>
    </location>
</feature>
<evidence type="ECO:0000256" key="13">
    <source>
        <dbReference type="ARBA" id="ARBA00022989"/>
    </source>
</evidence>
<evidence type="ECO:0000256" key="7">
    <source>
        <dbReference type="ARBA" id="ARBA00022692"/>
    </source>
</evidence>
<dbReference type="Pfam" id="PF00931">
    <property type="entry name" value="NB-ARC"/>
    <property type="match status" value="1"/>
</dbReference>
<dbReference type="Gene3D" id="2.60.40.10">
    <property type="entry name" value="Immunoglobulins"/>
    <property type="match status" value="1"/>
</dbReference>
<dbReference type="Gene3D" id="3.80.10.10">
    <property type="entry name" value="Ribonuclease Inhibitor"/>
    <property type="match status" value="1"/>
</dbReference>
<evidence type="ECO:0000256" key="6">
    <source>
        <dbReference type="ARBA" id="ARBA00022679"/>
    </source>
</evidence>
<dbReference type="Gramene" id="TraesJAG4B03G02392590.1">
    <property type="protein sequence ID" value="TraesJAG4B03G02392590.1"/>
    <property type="gene ID" value="TraesJAG4B03G02392590"/>
</dbReference>
<evidence type="ECO:0000256" key="16">
    <source>
        <dbReference type="ARBA" id="ARBA00047899"/>
    </source>
</evidence>
<keyword evidence="5" id="KW-0433">Leucine-rich repeat</keyword>
<evidence type="ECO:0000259" key="19">
    <source>
        <dbReference type="PROSITE" id="PS50011"/>
    </source>
</evidence>
<dbReference type="Pfam" id="PF23559">
    <property type="entry name" value="WHD_DRP"/>
    <property type="match status" value="1"/>
</dbReference>
<dbReference type="Gramene" id="TraesWEE_scaffold_047966_01G000200.1">
    <property type="protein sequence ID" value="TraesWEE_scaffold_047966_01G000200.1"/>
    <property type="gene ID" value="TraesWEE_scaffold_047966_01G000200"/>
</dbReference>
<dbReference type="EC" id="2.7.11.1" evidence="3"/>
<evidence type="ECO:0000256" key="2">
    <source>
        <dbReference type="ARBA" id="ARBA00008894"/>
    </source>
</evidence>
<reference evidence="21" key="2">
    <citation type="submission" date="2018-10" db="UniProtKB">
        <authorList>
            <consortium name="EnsemblPlants"/>
        </authorList>
    </citation>
    <scope>IDENTIFICATION</scope>
</reference>
<evidence type="ECO:0000256" key="18">
    <source>
        <dbReference type="PROSITE-ProRule" id="PRU10141"/>
    </source>
</evidence>
<evidence type="ECO:0000256" key="3">
    <source>
        <dbReference type="ARBA" id="ARBA00012513"/>
    </source>
</evidence>
<comment type="catalytic activity">
    <reaction evidence="16">
        <text>L-threonyl-[protein] + ATP = O-phospho-L-threonyl-[protein] + ADP + H(+)</text>
        <dbReference type="Rhea" id="RHEA:46608"/>
        <dbReference type="Rhea" id="RHEA-COMP:11060"/>
        <dbReference type="Rhea" id="RHEA-COMP:11605"/>
        <dbReference type="ChEBI" id="CHEBI:15378"/>
        <dbReference type="ChEBI" id="CHEBI:30013"/>
        <dbReference type="ChEBI" id="CHEBI:30616"/>
        <dbReference type="ChEBI" id="CHEBI:61977"/>
        <dbReference type="ChEBI" id="CHEBI:456216"/>
        <dbReference type="EC" id="2.7.11.1"/>
    </reaction>
</comment>
<dbReference type="FunFam" id="1.10.10.10:FF:000322">
    <property type="entry name" value="Probable disease resistance protein At1g63360"/>
    <property type="match status" value="1"/>
</dbReference>
<dbReference type="InterPro" id="IPR013783">
    <property type="entry name" value="Ig-like_fold"/>
</dbReference>
<evidence type="ECO:0000256" key="4">
    <source>
        <dbReference type="ARBA" id="ARBA00022527"/>
    </source>
</evidence>
<dbReference type="InterPro" id="IPR055414">
    <property type="entry name" value="LRR_R13L4/SHOC2-like"/>
</dbReference>
<dbReference type="GO" id="GO:0009626">
    <property type="term" value="P:plant-type hypersensitive response"/>
    <property type="evidence" value="ECO:0007669"/>
    <property type="project" value="UniProtKB-ARBA"/>
</dbReference>
<dbReference type="GO" id="GO:0004674">
    <property type="term" value="F:protein serine/threonine kinase activity"/>
    <property type="evidence" value="ECO:0007669"/>
    <property type="project" value="UniProtKB-KW"/>
</dbReference>
<dbReference type="Gene3D" id="1.10.10.10">
    <property type="entry name" value="Winged helix-like DNA-binding domain superfamily/Winged helix DNA-binding domain"/>
    <property type="match status" value="1"/>
</dbReference>
<dbReference type="Gene3D" id="1.20.5.4130">
    <property type="match status" value="1"/>
</dbReference>
<comment type="subcellular location">
    <subcellularLocation>
        <location evidence="1">Cell membrane</location>
        <topology evidence="1">Single-pass membrane protein</topology>
    </subcellularLocation>
</comment>
<dbReference type="RefSeq" id="XP_044371719.1">
    <property type="nucleotide sequence ID" value="XM_044515784.1"/>
</dbReference>
<dbReference type="GO" id="GO:0005886">
    <property type="term" value="C:plasma membrane"/>
    <property type="evidence" value="ECO:0007669"/>
    <property type="project" value="UniProtKB-SubCell"/>
</dbReference>
<dbReference type="Pfam" id="PF00635">
    <property type="entry name" value="Motile_Sperm"/>
    <property type="match status" value="1"/>
</dbReference>
<evidence type="ECO:0000256" key="15">
    <source>
        <dbReference type="ARBA" id="ARBA00023136"/>
    </source>
</evidence>
<dbReference type="Gramene" id="TraesCS4B03G0891100.1">
    <property type="protein sequence ID" value="TraesCS4B03G0891100.1.CDS"/>
    <property type="gene ID" value="TraesCS4B03G0891100"/>
</dbReference>
<dbReference type="Gramene" id="TraesNOR4B03G02412670.3">
    <property type="protein sequence ID" value="TraesNOR4B03G02412670.3"/>
    <property type="gene ID" value="TraesNOR4B03G02412670"/>
</dbReference>
<dbReference type="InterPro" id="IPR032675">
    <property type="entry name" value="LRR_dom_sf"/>
</dbReference>
<evidence type="ECO:0000259" key="20">
    <source>
        <dbReference type="PROSITE" id="PS50202"/>
    </source>
</evidence>
<dbReference type="PRINTS" id="PR00364">
    <property type="entry name" value="DISEASERSIST"/>
</dbReference>
<dbReference type="SUPFAM" id="SSF56112">
    <property type="entry name" value="Protein kinase-like (PK-like)"/>
    <property type="match status" value="1"/>
</dbReference>
<keyword evidence="10" id="KW-0418">Kinase</keyword>
<dbReference type="InterPro" id="IPR038005">
    <property type="entry name" value="RX-like_CC"/>
</dbReference>
<keyword evidence="12 18" id="KW-0067">ATP-binding</keyword>
<evidence type="ECO:0000256" key="14">
    <source>
        <dbReference type="ARBA" id="ARBA00023054"/>
    </source>
</evidence>
<dbReference type="PANTHER" id="PTHR45707">
    <property type="entry name" value="C2 CALCIUM/LIPID-BINDING PLANT PHOSPHORIBOSYLTRANSFERASE FAMILY PROTEIN"/>
    <property type="match status" value="1"/>
</dbReference>
<dbReference type="GO" id="GO:0042742">
    <property type="term" value="P:defense response to bacterium"/>
    <property type="evidence" value="ECO:0007669"/>
    <property type="project" value="UniProtKB-ARBA"/>
</dbReference>
<dbReference type="InterPro" id="IPR017441">
    <property type="entry name" value="Protein_kinase_ATP_BS"/>
</dbReference>
<dbReference type="RefSeq" id="XP_044371717.1">
    <property type="nucleotide sequence ID" value="XM_044515782.1"/>
</dbReference>
<dbReference type="Gramene" id="TraesKAR4B01G0426990.1">
    <property type="protein sequence ID" value="cds.TraesKAR4B01G0426990.1"/>
    <property type="gene ID" value="TraesKAR4B01G0426990"/>
</dbReference>
<dbReference type="PROSITE" id="PS50011">
    <property type="entry name" value="PROTEIN_KINASE_DOM"/>
    <property type="match status" value="1"/>
</dbReference>
<dbReference type="InterPro" id="IPR042197">
    <property type="entry name" value="Apaf_helical"/>
</dbReference>
<evidence type="ECO:0000313" key="22">
    <source>
        <dbReference type="Proteomes" id="UP000019116"/>
    </source>
</evidence>
<evidence type="ECO:0000256" key="11">
    <source>
        <dbReference type="ARBA" id="ARBA00022821"/>
    </source>
</evidence>
<dbReference type="RefSeq" id="XP_044371716.1">
    <property type="nucleotide sequence ID" value="XM_044515781.1"/>
</dbReference>
<evidence type="ECO:0000256" key="10">
    <source>
        <dbReference type="ARBA" id="ARBA00022777"/>
    </source>
</evidence>
<dbReference type="RefSeq" id="XP_044371718.1">
    <property type="nucleotide sequence ID" value="XM_044515783.1"/>
</dbReference>
<dbReference type="InterPro" id="IPR027417">
    <property type="entry name" value="P-loop_NTPase"/>
</dbReference>